<keyword evidence="1" id="KW-0472">Membrane</keyword>
<dbReference type="EMBL" id="MLBF01000030">
    <property type="protein sequence ID" value="OLN29693.1"/>
    <property type="molecule type" value="Genomic_DNA"/>
</dbReference>
<evidence type="ECO:0000256" key="1">
    <source>
        <dbReference type="SAM" id="Phobius"/>
    </source>
</evidence>
<dbReference type="AlphaFoldDB" id="A0A1Q8QQR4"/>
<keyword evidence="1" id="KW-1133">Transmembrane helix</keyword>
<organism evidence="2 3">
    <name type="scientific">Desulfosporosinus metallidurans</name>
    <dbReference type="NCBI Taxonomy" id="1888891"/>
    <lineage>
        <taxon>Bacteria</taxon>
        <taxon>Bacillati</taxon>
        <taxon>Bacillota</taxon>
        <taxon>Clostridia</taxon>
        <taxon>Eubacteriales</taxon>
        <taxon>Desulfitobacteriaceae</taxon>
        <taxon>Desulfosporosinus</taxon>
    </lineage>
</organism>
<dbReference type="Proteomes" id="UP000186102">
    <property type="component" value="Unassembled WGS sequence"/>
</dbReference>
<dbReference type="STRING" id="1888891.DSOL_3399"/>
<keyword evidence="1" id="KW-0812">Transmembrane</keyword>
<gene>
    <name evidence="2" type="ORF">DSOL_3399</name>
</gene>
<protein>
    <submittedName>
        <fullName evidence="2">Uncharacterized protein</fullName>
    </submittedName>
</protein>
<feature type="transmembrane region" description="Helical" evidence="1">
    <location>
        <begin position="20"/>
        <end position="37"/>
    </location>
</feature>
<comment type="caution">
    <text evidence="2">The sequence shown here is derived from an EMBL/GenBank/DDBJ whole genome shotgun (WGS) entry which is preliminary data.</text>
</comment>
<evidence type="ECO:0000313" key="3">
    <source>
        <dbReference type="Proteomes" id="UP000186102"/>
    </source>
</evidence>
<sequence>MSPSVNRFLHLQDPAASYNLLNIALLNIVLFYPLSLVKSTFIHAMFKHNFSP</sequence>
<proteinExistence type="predicted"/>
<evidence type="ECO:0000313" key="2">
    <source>
        <dbReference type="EMBL" id="OLN29693.1"/>
    </source>
</evidence>
<accession>A0A1Q8QQR4</accession>
<reference evidence="2 3" key="1">
    <citation type="submission" date="2016-09" db="EMBL/GenBank/DDBJ databases">
        <title>Complete genome of Desulfosporosinus sp. OL.</title>
        <authorList>
            <person name="Mardanov A."/>
            <person name="Beletsky A."/>
            <person name="Panova A."/>
            <person name="Karnachuk O."/>
            <person name="Ravin N."/>
        </authorList>
    </citation>
    <scope>NUCLEOTIDE SEQUENCE [LARGE SCALE GENOMIC DNA]</scope>
    <source>
        <strain evidence="2 3">OL</strain>
    </source>
</reference>
<keyword evidence="3" id="KW-1185">Reference proteome</keyword>
<name>A0A1Q8QQR4_9FIRM</name>